<keyword evidence="8" id="KW-1185">Reference proteome</keyword>
<accession>A0A953HM88</accession>
<dbReference type="InterPro" id="IPR002890">
    <property type="entry name" value="MG2"/>
</dbReference>
<proteinExistence type="inferred from homology"/>
<comment type="similarity">
    <text evidence="1">Belongs to the protease inhibitor I39 (alpha-2-macroglobulin) family. Bacterial alpha-2-macroglobulin subfamily.</text>
</comment>
<dbReference type="SMART" id="SM01360">
    <property type="entry name" value="A2M"/>
    <property type="match status" value="1"/>
</dbReference>
<dbReference type="SMART" id="SM01359">
    <property type="entry name" value="A2M_N_2"/>
    <property type="match status" value="1"/>
</dbReference>
<dbReference type="Pfam" id="PF01835">
    <property type="entry name" value="MG2"/>
    <property type="match status" value="1"/>
</dbReference>
<reference evidence="7" key="1">
    <citation type="submission" date="2021-06" db="EMBL/GenBank/DDBJ databases">
        <title>44 bacteria genomes isolated from Dapeng, Shenzhen.</title>
        <authorList>
            <person name="Zheng W."/>
            <person name="Yu S."/>
            <person name="Huang Y."/>
        </authorList>
    </citation>
    <scope>NUCLEOTIDE SEQUENCE</scope>
    <source>
        <strain evidence="7">DP5N28-2</strain>
    </source>
</reference>
<feature type="chain" id="PRO_5036912324" description="MG2 domain-containing protein" evidence="4">
    <location>
        <begin position="22"/>
        <end position="1943"/>
    </location>
</feature>
<dbReference type="InterPro" id="IPR011625">
    <property type="entry name" value="A2M_N_BRD"/>
</dbReference>
<feature type="signal peptide" evidence="4">
    <location>
        <begin position="1"/>
        <end position="21"/>
    </location>
</feature>
<keyword evidence="2 4" id="KW-0732">Signal</keyword>
<evidence type="ECO:0000313" key="8">
    <source>
        <dbReference type="Proteomes" id="UP000753961"/>
    </source>
</evidence>
<dbReference type="Gene3D" id="2.60.40.1930">
    <property type="match status" value="1"/>
</dbReference>
<feature type="domain" description="Alpha-2-macroglobulin bait region" evidence="5">
    <location>
        <begin position="950"/>
        <end position="1087"/>
    </location>
</feature>
<comment type="caution">
    <text evidence="7">The sequence shown here is derived from an EMBL/GenBank/DDBJ whole genome shotgun (WGS) entry which is preliminary data.</text>
</comment>
<dbReference type="Pfam" id="PF00207">
    <property type="entry name" value="A2M"/>
    <property type="match status" value="1"/>
</dbReference>
<evidence type="ECO:0000259" key="5">
    <source>
        <dbReference type="SMART" id="SM01359"/>
    </source>
</evidence>
<evidence type="ECO:0008006" key="9">
    <source>
        <dbReference type="Google" id="ProtNLM"/>
    </source>
</evidence>
<evidence type="ECO:0000256" key="3">
    <source>
        <dbReference type="ARBA" id="ARBA00022966"/>
    </source>
</evidence>
<gene>
    <name evidence="7" type="ORF">KUV50_03050</name>
</gene>
<feature type="domain" description="Alpha-2-macroglobulin" evidence="6">
    <location>
        <begin position="1209"/>
        <end position="1299"/>
    </location>
</feature>
<keyword evidence="3" id="KW-0882">Thioester bond</keyword>
<name>A0A953HM88_9BACT</name>
<dbReference type="InterPro" id="IPR050473">
    <property type="entry name" value="A2M/Complement_sys"/>
</dbReference>
<dbReference type="Proteomes" id="UP000753961">
    <property type="component" value="Unassembled WGS sequence"/>
</dbReference>
<dbReference type="PANTHER" id="PTHR11412">
    <property type="entry name" value="MACROGLOBULIN / COMPLEMENT"/>
    <property type="match status" value="1"/>
</dbReference>
<sequence>MTIVRNFFIFLFLIWFSTAIGQTDTSALNWSDNYDAELAEIASLEQQGQNRSAYLKAEKLFDQKVHEKNIPGMVGSLNLLIRNIYRVDDEALLKVLKKMGSTQSDHPVVSAVVNSYLAELLTQYYERNRYQISQITAQESLSWDDVNRWAAPQIEHAIDSLYHKSVKPESLKEISSEKVKPLLDHKNKEIHFELRPRLYDLLQERLLTYLQNNRLNWHAQLSQYDESMVDQLTKEDLSDYLKAPQKDTRLYLIIKAYNQWEQSLKMTNHTEGYIDVLLQRIKYVGTNLDKKYIPASGSLLQALIDKYPSVRNRAEISFTRAHFQYTQGDYVAALRTLETALDQKADDAYKNNIDQIHSLIKTIKTPSTFIETEETYPDGQRPLLMIHYRNLDQVRLELYPLDLDEYVKWRFTTVRREMSDFNLTRLKTPIWKKTVELPDVSDYKEHRTETLLNRNLKKGAYALRYWHRRDGLDISGMVLFQVSDLTLVGSTQEHNRQLHVLHRQTGKNIQGARVESITVDRRNQFRNSEIRILREQGSGIFVPDDKAMNQYYKVTHGDDCYISPLTYQNHSYHSAYQPFRRTVLKTDRAVYKPGQTIHFKALTVLARKLDAELLKDQPIDISLRNANGKEVWQKTYRTDEWGTVTGSVPIPVSGLKGSWSLQASPAGHARIQVEDYQRPNFEVTVPDSSVYRPDSNHVALPGKALTYHGFPVQNGQGEFRVELQRHHWFYSIRPSHTEELMSGSFRTNEEGAFEITFEGVDPPEEKYRYGAFYFYAIHVSVQAPSGEIRAVMKTLPLDPDQVQVQLNYPTFQVLEDMAPLRFSVKNAWQKPDSEQVEMRISRLEAPENYKVNRAWSMPDQPILTPKDFQKHVDHLFYDHSANMEDWGVRNSIKEWSQHLEDGDSLDLVPLIKQPGYYRVIAVSAKGDTLSTASFGIGSLKKRFAMVHDAVEVVASSESAQPGETVRLNLFTPPETRGGRIVISRSDGSSDTYNLSDQKYIEVKIKEKDRGGIHVRFFGYLANRFYEKSLLIEVPWKNKTLDIGGLDDLVKLEVNTDTALNISIKDYLGEGVESEVAIAIYDASLDAYVPHDWSMQQRFFRDFSNPLTIHRIAGTHGDRIISRNNYFDHRISIHPLIIPHLPGLNFGYGGLQYMRRNLKVTGMVSAPAMESSDVAVEEFSMDAGSSVEKEQDLAGPEDNAVHVRKDFSETILFRGKLKTDSSGQIRIPFHTNDKAGRWKIVVFAHTPDLSSGVASHTFETFKDLMLESYLPGMVRQGDQMNLNFTLYNNANKAISGKIQFEMHALFDNDKSVYQKNLGFDLNAGASSVLSIPVSIASDEVGPLIFKTRVVDDAGNVWDATEEVVPVYPASETIYDGDVIVLKEGESWSGEEIAPMLDNGQGDVTIRIVHNMYSELLKSIPYLQSSNPVTTDQFFRNGIQALLGQYLTDKIPDFEMIYQEWKRKGELESRLAQNEDKKYVNLENTPWVRQSDSGTEQMALLGLFFDDSHMNQVIEENIAKWLQSQNSDGGFPWIKDGPSSFFMTIRFLSQWNKLKWAGLAPEYFSGEDQRRAQAYVDSEFLRQWKKMKNDSSDSTVHFQRFISYFKERALGFAAQDDRDGYMEAWSELKDSVYANWPDYSPGFRADIGIAAWHLGDKNVSQKITAATVDNAAHDQKLGTYWRYNNRSYQSGYLGDLAKITELLILNDNSSLNPGITQWVLVNKMTNDWQQNPDVLPLMLSLLKMDGKWTTTSKSTIIKDGKETALKGIGDAGEIVLDANTLATFRIDHREGPPIWLGMITRKEVQPEDQLKQRGDILKIEKWIAGIKSTDTLQVGDQVTVRLTVKADRDLDYVYINDPLVPGMDPGISLSGFQWKLGLSYYQSFDAGSAQFYIQHLPKGEYILEYKLGVVRSGVFRHPHTKIQSYFVPEINGFDQWKPVIKVDSR</sequence>
<dbReference type="InterPro" id="IPR041246">
    <property type="entry name" value="Bact_MG10"/>
</dbReference>
<dbReference type="InterPro" id="IPR001599">
    <property type="entry name" value="Macroglobln_a2"/>
</dbReference>
<dbReference type="Pfam" id="PF17973">
    <property type="entry name" value="bMG10"/>
    <property type="match status" value="1"/>
</dbReference>
<evidence type="ECO:0000259" key="6">
    <source>
        <dbReference type="SMART" id="SM01360"/>
    </source>
</evidence>
<organism evidence="7 8">
    <name type="scientific">Membranihabitans marinus</name>
    <dbReference type="NCBI Taxonomy" id="1227546"/>
    <lineage>
        <taxon>Bacteria</taxon>
        <taxon>Pseudomonadati</taxon>
        <taxon>Bacteroidota</taxon>
        <taxon>Saprospiria</taxon>
        <taxon>Saprospirales</taxon>
        <taxon>Saprospiraceae</taxon>
        <taxon>Membranihabitans</taxon>
    </lineage>
</organism>
<evidence type="ECO:0000256" key="1">
    <source>
        <dbReference type="ARBA" id="ARBA00010556"/>
    </source>
</evidence>
<evidence type="ECO:0000313" key="7">
    <source>
        <dbReference type="EMBL" id="MBY5957098.1"/>
    </source>
</evidence>
<evidence type="ECO:0000256" key="2">
    <source>
        <dbReference type="ARBA" id="ARBA00022729"/>
    </source>
</evidence>
<dbReference type="GO" id="GO:0004866">
    <property type="term" value="F:endopeptidase inhibitor activity"/>
    <property type="evidence" value="ECO:0007669"/>
    <property type="project" value="InterPro"/>
</dbReference>
<dbReference type="PANTHER" id="PTHR11412:SF136">
    <property type="entry name" value="CD109 ANTIGEN"/>
    <property type="match status" value="1"/>
</dbReference>
<dbReference type="EMBL" id="JAHVHU010000004">
    <property type="protein sequence ID" value="MBY5957098.1"/>
    <property type="molecule type" value="Genomic_DNA"/>
</dbReference>
<evidence type="ECO:0000256" key="4">
    <source>
        <dbReference type="SAM" id="SignalP"/>
    </source>
</evidence>
<dbReference type="RefSeq" id="WP_222578622.1">
    <property type="nucleotide sequence ID" value="NZ_JAHVHU010000004.1"/>
</dbReference>
<protein>
    <recommendedName>
        <fullName evidence="9">MG2 domain-containing protein</fullName>
    </recommendedName>
</protein>